<sequence>MTIDAGRSADPPERLRAHDVRLRLEHERDSRLSQLDAVEEAADQASADLLAVRTDAVRRVLGEIDLAFARLENGTYGVCEGCGSAIPAERLEILPYASRCVGCQQRTT</sequence>
<dbReference type="PROSITE" id="PS51128">
    <property type="entry name" value="ZF_DKSA_2"/>
    <property type="match status" value="1"/>
</dbReference>
<protein>
    <submittedName>
        <fullName evidence="6">Transcriptional regulator, TraR/DksA family</fullName>
    </submittedName>
</protein>
<reference evidence="6 7" key="1">
    <citation type="submission" date="2016-10" db="EMBL/GenBank/DDBJ databases">
        <authorList>
            <person name="de Groot N.N."/>
        </authorList>
    </citation>
    <scope>NUCLEOTIDE SEQUENCE [LARGE SCALE GENOMIC DNA]</scope>
    <source>
        <strain evidence="6 7">CGMCC 4.3519</strain>
    </source>
</reference>
<evidence type="ECO:0000259" key="5">
    <source>
        <dbReference type="Pfam" id="PF01258"/>
    </source>
</evidence>
<dbReference type="Proteomes" id="UP000199055">
    <property type="component" value="Unassembled WGS sequence"/>
</dbReference>
<evidence type="ECO:0000313" key="6">
    <source>
        <dbReference type="EMBL" id="SEQ68073.1"/>
    </source>
</evidence>
<feature type="domain" description="Zinc finger DksA/TraR C4-type" evidence="5">
    <location>
        <begin position="74"/>
        <end position="106"/>
    </location>
</feature>
<dbReference type="STRING" id="403935.SAMN05216481_112153"/>
<dbReference type="InterPro" id="IPR000962">
    <property type="entry name" value="Znf_DskA_TraR"/>
</dbReference>
<keyword evidence="2" id="KW-0863">Zinc-finger</keyword>
<dbReference type="Pfam" id="PF01258">
    <property type="entry name" value="zf-dskA_traR"/>
    <property type="match status" value="1"/>
</dbReference>
<accession>A0A1H9I0K1</accession>
<evidence type="ECO:0000256" key="3">
    <source>
        <dbReference type="ARBA" id="ARBA00022833"/>
    </source>
</evidence>
<dbReference type="SUPFAM" id="SSF57716">
    <property type="entry name" value="Glucocorticoid receptor-like (DNA-binding domain)"/>
    <property type="match status" value="1"/>
</dbReference>
<dbReference type="InterPro" id="IPR020458">
    <property type="entry name" value="Znf_DskA_TraR_CS"/>
</dbReference>
<keyword evidence="3" id="KW-0862">Zinc</keyword>
<proteinExistence type="predicted"/>
<organism evidence="6 7">
    <name type="scientific">Streptomyces radiopugnans</name>
    <dbReference type="NCBI Taxonomy" id="403935"/>
    <lineage>
        <taxon>Bacteria</taxon>
        <taxon>Bacillati</taxon>
        <taxon>Actinomycetota</taxon>
        <taxon>Actinomycetes</taxon>
        <taxon>Kitasatosporales</taxon>
        <taxon>Streptomycetaceae</taxon>
        <taxon>Streptomyces</taxon>
    </lineage>
</organism>
<dbReference type="AlphaFoldDB" id="A0A1H9I0K1"/>
<name>A0A1H9I0K1_9ACTN</name>
<feature type="zinc finger region" description="dksA C4-type" evidence="4">
    <location>
        <begin position="79"/>
        <end position="103"/>
    </location>
</feature>
<dbReference type="PANTHER" id="PTHR33823">
    <property type="entry name" value="RNA POLYMERASE-BINDING TRANSCRIPTION FACTOR DKSA-RELATED"/>
    <property type="match status" value="1"/>
</dbReference>
<gene>
    <name evidence="6" type="ORF">SAMN05216481_112153</name>
</gene>
<keyword evidence="7" id="KW-1185">Reference proteome</keyword>
<keyword evidence="1" id="KW-0479">Metal-binding</keyword>
<dbReference type="EMBL" id="FOET01000012">
    <property type="protein sequence ID" value="SEQ68073.1"/>
    <property type="molecule type" value="Genomic_DNA"/>
</dbReference>
<evidence type="ECO:0000313" key="7">
    <source>
        <dbReference type="Proteomes" id="UP000199055"/>
    </source>
</evidence>
<dbReference type="Gene3D" id="1.20.120.910">
    <property type="entry name" value="DksA, coiled-coil domain"/>
    <property type="match status" value="1"/>
</dbReference>
<evidence type="ECO:0000256" key="4">
    <source>
        <dbReference type="PROSITE-ProRule" id="PRU00510"/>
    </source>
</evidence>
<dbReference type="PROSITE" id="PS01102">
    <property type="entry name" value="ZF_DKSA_1"/>
    <property type="match status" value="1"/>
</dbReference>
<dbReference type="PANTHER" id="PTHR33823:SF4">
    <property type="entry name" value="GENERAL STRESS PROTEIN 16O"/>
    <property type="match status" value="1"/>
</dbReference>
<evidence type="ECO:0000256" key="1">
    <source>
        <dbReference type="ARBA" id="ARBA00022723"/>
    </source>
</evidence>
<dbReference type="GO" id="GO:0008270">
    <property type="term" value="F:zinc ion binding"/>
    <property type="evidence" value="ECO:0007669"/>
    <property type="project" value="UniProtKB-KW"/>
</dbReference>
<evidence type="ECO:0000256" key="2">
    <source>
        <dbReference type="ARBA" id="ARBA00022771"/>
    </source>
</evidence>
<dbReference type="RefSeq" id="WP_093661704.1">
    <property type="nucleotide sequence ID" value="NZ_FOET01000012.1"/>
</dbReference>